<dbReference type="Gene3D" id="1.20.1720.10">
    <property type="entry name" value="Multidrug resistance protein D"/>
    <property type="match status" value="1"/>
</dbReference>
<comment type="similarity">
    <text evidence="4">Belongs to the major facilitator superfamily. TCR/Tet family.</text>
</comment>
<evidence type="ECO:0000313" key="12">
    <source>
        <dbReference type="EMBL" id="GLS86864.1"/>
    </source>
</evidence>
<feature type="transmembrane region" description="Helical" evidence="10">
    <location>
        <begin position="216"/>
        <end position="240"/>
    </location>
</feature>
<evidence type="ECO:0000256" key="6">
    <source>
        <dbReference type="ARBA" id="ARBA00022475"/>
    </source>
</evidence>
<keyword evidence="10" id="KW-0997">Cell inner membrane</keyword>
<feature type="transmembrane region" description="Helical" evidence="10">
    <location>
        <begin position="82"/>
        <end position="101"/>
    </location>
</feature>
<evidence type="ECO:0000256" key="4">
    <source>
        <dbReference type="ARBA" id="ARBA00007520"/>
    </source>
</evidence>
<dbReference type="GO" id="GO:1990961">
    <property type="term" value="P:xenobiotic detoxification by transmembrane export across the plasma membrane"/>
    <property type="evidence" value="ECO:0007669"/>
    <property type="project" value="InterPro"/>
</dbReference>
<evidence type="ECO:0000256" key="7">
    <source>
        <dbReference type="ARBA" id="ARBA00022692"/>
    </source>
</evidence>
<dbReference type="CDD" id="cd17320">
    <property type="entry name" value="MFS_MdfA_MDR_like"/>
    <property type="match status" value="1"/>
</dbReference>
<feature type="domain" description="Major facilitator superfamily (MFS) profile" evidence="11">
    <location>
        <begin position="16"/>
        <end position="399"/>
    </location>
</feature>
<evidence type="ECO:0000256" key="2">
    <source>
        <dbReference type="ARBA" id="ARBA00004651"/>
    </source>
</evidence>
<dbReference type="NCBIfam" id="TIGR00710">
    <property type="entry name" value="efflux_Bcr_CflA"/>
    <property type="match status" value="1"/>
</dbReference>
<dbReference type="PROSITE" id="PS00216">
    <property type="entry name" value="SUGAR_TRANSPORT_1"/>
    <property type="match status" value="1"/>
</dbReference>
<dbReference type="InterPro" id="IPR036259">
    <property type="entry name" value="MFS_trans_sf"/>
</dbReference>
<name>A0AA37TSE2_9RHOB</name>
<comment type="caution">
    <text evidence="10">Lacks conserved residue(s) required for the propagation of feature annotation.</text>
</comment>
<keyword evidence="9 10" id="KW-0472">Membrane</keyword>
<dbReference type="InterPro" id="IPR050189">
    <property type="entry name" value="MFS_Efflux_Transporters"/>
</dbReference>
<dbReference type="EMBL" id="BSPP01000007">
    <property type="protein sequence ID" value="GLS86864.1"/>
    <property type="molecule type" value="Genomic_DNA"/>
</dbReference>
<feature type="transmembrane region" description="Helical" evidence="10">
    <location>
        <begin position="346"/>
        <end position="368"/>
    </location>
</feature>
<feature type="transmembrane region" description="Helical" evidence="10">
    <location>
        <begin position="309"/>
        <end position="334"/>
    </location>
</feature>
<reference evidence="12 13" key="1">
    <citation type="journal article" date="2014" name="Int. J. Syst. Evol. Microbiol.">
        <title>Complete genome sequence of Corynebacterium casei LMG S-19264T (=DSM 44701T), isolated from a smear-ripened cheese.</title>
        <authorList>
            <consortium name="US DOE Joint Genome Institute (JGI-PGF)"/>
            <person name="Walter F."/>
            <person name="Albersmeier A."/>
            <person name="Kalinowski J."/>
            <person name="Ruckert C."/>
        </authorList>
    </citation>
    <scope>NUCLEOTIDE SEQUENCE [LARGE SCALE GENOMIC DNA]</scope>
    <source>
        <strain evidence="12 13">NBRC 111766</strain>
    </source>
</reference>
<proteinExistence type="inferred from homology"/>
<evidence type="ECO:0000256" key="3">
    <source>
        <dbReference type="ARBA" id="ARBA00006236"/>
    </source>
</evidence>
<keyword evidence="5 10" id="KW-0813">Transport</keyword>
<evidence type="ECO:0000256" key="5">
    <source>
        <dbReference type="ARBA" id="ARBA00022448"/>
    </source>
</evidence>
<evidence type="ECO:0000313" key="13">
    <source>
        <dbReference type="Proteomes" id="UP001157355"/>
    </source>
</evidence>
<accession>A0AA37TSE2</accession>
<dbReference type="Pfam" id="PF07690">
    <property type="entry name" value="MFS_1"/>
    <property type="match status" value="1"/>
</dbReference>
<protein>
    <recommendedName>
        <fullName evidence="10">Bcr/CflA family efflux transporter</fullName>
    </recommendedName>
</protein>
<sequence>MPHRKAIFLDRKTPPKVLTLTLLAGLSALAMNIFLPSLPGMAAWFDAPYALMQLSVALYLALSAVLQVVIGPISDRYGRRNAILIALILFLIATIGTLTAPNATVFLIFRMAQAVVAAGIVLSRAVVRDMVSDAEAASMIGYVTMGMSLVPMIGPVIGGVLDEYFGWQANFGLLLGLGIVVLALVWADLGETATLQRMSFKDQMASYPSLLKSQRFWGYCGAAAFASGCFYAFLGGAPYVGNQVYHLTSSQIGLLFAITAVGYMAGNFFAGRYSVRLGMNKMVLIGTSVTTVGMAVLAIVSALNLSSAVIFFSLTITMGLGNGIALPSANAGILSVRPDLAGTASGLGGAIMVGGGAALAALAGAMLPPGSTEMPLVLLMLASSVMSSLCILLVLRRARRLGIAT</sequence>
<keyword evidence="7 10" id="KW-0812">Transmembrane</keyword>
<dbReference type="PANTHER" id="PTHR43124:SF3">
    <property type="entry name" value="CHLORAMPHENICOL EFFLUX PUMP RV0191"/>
    <property type="match status" value="1"/>
</dbReference>
<dbReference type="Proteomes" id="UP001157355">
    <property type="component" value="Unassembled WGS sequence"/>
</dbReference>
<dbReference type="PRINTS" id="PR01035">
    <property type="entry name" value="TCRTETA"/>
</dbReference>
<dbReference type="RefSeq" id="WP_284325056.1">
    <property type="nucleotide sequence ID" value="NZ_BSPP01000007.1"/>
</dbReference>
<comment type="similarity">
    <text evidence="3 10">Belongs to the major facilitator superfamily. Bcr/CmlA family.</text>
</comment>
<feature type="transmembrane region" description="Helical" evidence="10">
    <location>
        <begin position="139"/>
        <end position="161"/>
    </location>
</feature>
<feature type="transmembrane region" description="Helical" evidence="10">
    <location>
        <begin position="252"/>
        <end position="270"/>
    </location>
</feature>
<dbReference type="SUPFAM" id="SSF103473">
    <property type="entry name" value="MFS general substrate transporter"/>
    <property type="match status" value="1"/>
</dbReference>
<comment type="caution">
    <text evidence="12">The sequence shown here is derived from an EMBL/GenBank/DDBJ whole genome shotgun (WGS) entry which is preliminary data.</text>
</comment>
<comment type="function">
    <text evidence="1">Resistance to tetracycline by an active tetracycline efflux. This is an energy-dependent process that decreases the accumulation of the antibiotic in whole cells. This protein functions as a metal-tetracycline/H(+) antiporter.</text>
</comment>
<feature type="transmembrane region" description="Helical" evidence="10">
    <location>
        <begin position="107"/>
        <end position="127"/>
    </location>
</feature>
<dbReference type="InterPro" id="IPR001958">
    <property type="entry name" value="Tet-R_TetA/multi-R_MdtG-like"/>
</dbReference>
<keyword evidence="13" id="KW-1185">Reference proteome</keyword>
<comment type="subcellular location">
    <subcellularLocation>
        <location evidence="10">Cell inner membrane</location>
        <topology evidence="10">Multi-pass membrane protein</topology>
    </subcellularLocation>
    <subcellularLocation>
        <location evidence="2">Cell membrane</location>
        <topology evidence="2">Multi-pass membrane protein</topology>
    </subcellularLocation>
</comment>
<feature type="transmembrane region" description="Helical" evidence="10">
    <location>
        <begin position="52"/>
        <end position="70"/>
    </location>
</feature>
<dbReference type="GO" id="GO:0005886">
    <property type="term" value="C:plasma membrane"/>
    <property type="evidence" value="ECO:0007669"/>
    <property type="project" value="UniProtKB-SubCell"/>
</dbReference>
<evidence type="ECO:0000259" key="11">
    <source>
        <dbReference type="PROSITE" id="PS50850"/>
    </source>
</evidence>
<dbReference type="GO" id="GO:0042910">
    <property type="term" value="F:xenobiotic transmembrane transporter activity"/>
    <property type="evidence" value="ECO:0007669"/>
    <property type="project" value="InterPro"/>
</dbReference>
<evidence type="ECO:0000256" key="8">
    <source>
        <dbReference type="ARBA" id="ARBA00022989"/>
    </source>
</evidence>
<dbReference type="AlphaFoldDB" id="A0AA37TSE2"/>
<feature type="transmembrane region" description="Helical" evidence="10">
    <location>
        <begin position="173"/>
        <end position="195"/>
    </location>
</feature>
<dbReference type="PANTHER" id="PTHR43124">
    <property type="entry name" value="PURINE EFFLUX PUMP PBUE"/>
    <property type="match status" value="1"/>
</dbReference>
<evidence type="ECO:0000256" key="10">
    <source>
        <dbReference type="RuleBase" id="RU365088"/>
    </source>
</evidence>
<dbReference type="InterPro" id="IPR004812">
    <property type="entry name" value="Efflux_drug-R_Bcr/CmlA"/>
</dbReference>
<feature type="transmembrane region" description="Helical" evidence="10">
    <location>
        <begin position="374"/>
        <end position="395"/>
    </location>
</feature>
<dbReference type="InterPro" id="IPR005829">
    <property type="entry name" value="Sugar_transporter_CS"/>
</dbReference>
<keyword evidence="6" id="KW-1003">Cell membrane</keyword>
<keyword evidence="8 10" id="KW-1133">Transmembrane helix</keyword>
<dbReference type="InterPro" id="IPR020846">
    <property type="entry name" value="MFS_dom"/>
</dbReference>
<dbReference type="PROSITE" id="PS50850">
    <property type="entry name" value="MFS"/>
    <property type="match status" value="1"/>
</dbReference>
<evidence type="ECO:0000256" key="1">
    <source>
        <dbReference type="ARBA" id="ARBA00003279"/>
    </source>
</evidence>
<evidence type="ECO:0000256" key="9">
    <source>
        <dbReference type="ARBA" id="ARBA00023136"/>
    </source>
</evidence>
<gene>
    <name evidence="12" type="ORF">GCM10010873_18380</name>
</gene>
<organism evidence="12 13">
    <name type="scientific">Cypionkella aquatica</name>
    <dbReference type="NCBI Taxonomy" id="1756042"/>
    <lineage>
        <taxon>Bacteria</taxon>
        <taxon>Pseudomonadati</taxon>
        <taxon>Pseudomonadota</taxon>
        <taxon>Alphaproteobacteria</taxon>
        <taxon>Rhodobacterales</taxon>
        <taxon>Paracoccaceae</taxon>
        <taxon>Cypionkella</taxon>
    </lineage>
</organism>
<feature type="transmembrane region" description="Helical" evidence="10">
    <location>
        <begin position="282"/>
        <end position="303"/>
    </location>
</feature>
<dbReference type="InterPro" id="IPR011701">
    <property type="entry name" value="MFS"/>
</dbReference>